<name>A0AAV7WDD6_PLEWA</name>
<keyword evidence="3" id="KW-1185">Reference proteome</keyword>
<organism evidence="2 3">
    <name type="scientific">Pleurodeles waltl</name>
    <name type="common">Iberian ribbed newt</name>
    <dbReference type="NCBI Taxonomy" id="8319"/>
    <lineage>
        <taxon>Eukaryota</taxon>
        <taxon>Metazoa</taxon>
        <taxon>Chordata</taxon>
        <taxon>Craniata</taxon>
        <taxon>Vertebrata</taxon>
        <taxon>Euteleostomi</taxon>
        <taxon>Amphibia</taxon>
        <taxon>Batrachia</taxon>
        <taxon>Caudata</taxon>
        <taxon>Salamandroidea</taxon>
        <taxon>Salamandridae</taxon>
        <taxon>Pleurodelinae</taxon>
        <taxon>Pleurodeles</taxon>
    </lineage>
</organism>
<feature type="compositionally biased region" description="Polar residues" evidence="1">
    <location>
        <begin position="57"/>
        <end position="68"/>
    </location>
</feature>
<feature type="region of interest" description="Disordered" evidence="1">
    <location>
        <begin position="187"/>
        <end position="212"/>
    </location>
</feature>
<feature type="region of interest" description="Disordered" evidence="1">
    <location>
        <begin position="1"/>
        <end position="81"/>
    </location>
</feature>
<comment type="caution">
    <text evidence="2">The sequence shown here is derived from an EMBL/GenBank/DDBJ whole genome shotgun (WGS) entry which is preliminary data.</text>
</comment>
<proteinExistence type="predicted"/>
<evidence type="ECO:0000313" key="2">
    <source>
        <dbReference type="EMBL" id="KAJ1210069.1"/>
    </source>
</evidence>
<sequence length="212" mass="22807">MVREVRPCRGPAQWTGDLRCRSGRGPDSWSPPGSGTERRRGSPAADWHGGCSPRQGAGQNMWSNSNLPGSGSGSRRSRPIQRASRSKLQLEYWLRRCGDLSLGGPEVGSKLSTADGRFFVGRLFPSWSRRWWVGGFSRAGNRSCGTSEAETWACVSPKPAERGILPAGLGTRLISWNGDLGPWQSLAGSEGSLPVGPEKRSTSKVGRVLGNS</sequence>
<dbReference type="EMBL" id="JANPWB010000002">
    <property type="protein sequence ID" value="KAJ1210069.1"/>
    <property type="molecule type" value="Genomic_DNA"/>
</dbReference>
<dbReference type="AlphaFoldDB" id="A0AAV7WDD6"/>
<gene>
    <name evidence="2" type="ORF">NDU88_005437</name>
</gene>
<evidence type="ECO:0000256" key="1">
    <source>
        <dbReference type="SAM" id="MobiDB-lite"/>
    </source>
</evidence>
<protein>
    <submittedName>
        <fullName evidence="2">Uncharacterized protein</fullName>
    </submittedName>
</protein>
<reference evidence="2" key="1">
    <citation type="journal article" date="2022" name="bioRxiv">
        <title>Sequencing and chromosome-scale assembly of the giantPleurodeles waltlgenome.</title>
        <authorList>
            <person name="Brown T."/>
            <person name="Elewa A."/>
            <person name="Iarovenko S."/>
            <person name="Subramanian E."/>
            <person name="Araus A.J."/>
            <person name="Petzold A."/>
            <person name="Susuki M."/>
            <person name="Suzuki K.-i.T."/>
            <person name="Hayashi T."/>
            <person name="Toyoda A."/>
            <person name="Oliveira C."/>
            <person name="Osipova E."/>
            <person name="Leigh N.D."/>
            <person name="Simon A."/>
            <person name="Yun M.H."/>
        </authorList>
    </citation>
    <scope>NUCLEOTIDE SEQUENCE</scope>
    <source>
        <strain evidence="2">20211129_DDA</strain>
        <tissue evidence="2">Liver</tissue>
    </source>
</reference>
<evidence type="ECO:0000313" key="3">
    <source>
        <dbReference type="Proteomes" id="UP001066276"/>
    </source>
</evidence>
<dbReference type="Proteomes" id="UP001066276">
    <property type="component" value="Chromosome 1_2"/>
</dbReference>
<accession>A0AAV7WDD6</accession>